<comment type="caution">
    <text evidence="3">The sequence shown here is derived from an EMBL/GenBank/DDBJ whole genome shotgun (WGS) entry which is preliminary data.</text>
</comment>
<keyword evidence="1" id="KW-0732">Signal</keyword>
<accession>A0A4S4AHB0</accession>
<evidence type="ECO:0000313" key="4">
    <source>
        <dbReference type="Proteomes" id="UP000307956"/>
    </source>
</evidence>
<dbReference type="InterPro" id="IPR050909">
    <property type="entry name" value="Bact_Autotransporter_VF"/>
</dbReference>
<feature type="signal peptide" evidence="1">
    <location>
        <begin position="1"/>
        <end position="22"/>
    </location>
</feature>
<evidence type="ECO:0000259" key="2">
    <source>
        <dbReference type="SMART" id="SM00912"/>
    </source>
</evidence>
<dbReference type="Pfam" id="PF05860">
    <property type="entry name" value="TPS"/>
    <property type="match status" value="1"/>
</dbReference>
<keyword evidence="4" id="KW-1185">Reference proteome</keyword>
<evidence type="ECO:0000256" key="1">
    <source>
        <dbReference type="SAM" id="SignalP"/>
    </source>
</evidence>
<dbReference type="SMART" id="SM00912">
    <property type="entry name" value="Haemagg_act"/>
    <property type="match status" value="1"/>
</dbReference>
<reference evidence="3 4" key="1">
    <citation type="submission" date="2019-04" db="EMBL/GenBank/DDBJ databases">
        <title>Azoarcus rhizosphaerae sp. nov. isolated from rhizosphere of Ficus religiosa.</title>
        <authorList>
            <person name="Lin S.-Y."/>
            <person name="Hameed A."/>
            <person name="Hsu Y.-H."/>
            <person name="Young C.-C."/>
        </authorList>
    </citation>
    <scope>NUCLEOTIDE SEQUENCE [LARGE SCALE GENOMIC DNA]</scope>
    <source>
        <strain evidence="3 4">CC-YHH848</strain>
    </source>
</reference>
<feature type="chain" id="PRO_5021030874" evidence="1">
    <location>
        <begin position="23"/>
        <end position="4641"/>
    </location>
</feature>
<dbReference type="Proteomes" id="UP000307956">
    <property type="component" value="Unassembled WGS sequence"/>
</dbReference>
<dbReference type="Pfam" id="PF12545">
    <property type="entry name" value="DUF3739"/>
    <property type="match status" value="1"/>
</dbReference>
<dbReference type="InterPro" id="IPR012334">
    <property type="entry name" value="Pectin_lyas_fold"/>
</dbReference>
<organism evidence="3 4">
    <name type="scientific">Pseudothauera rhizosphaerae</name>
    <dbReference type="NCBI Taxonomy" id="2565932"/>
    <lineage>
        <taxon>Bacteria</taxon>
        <taxon>Pseudomonadati</taxon>
        <taxon>Pseudomonadota</taxon>
        <taxon>Betaproteobacteria</taxon>
        <taxon>Rhodocyclales</taxon>
        <taxon>Zoogloeaceae</taxon>
        <taxon>Pseudothauera</taxon>
    </lineage>
</organism>
<dbReference type="RefSeq" id="WP_136386182.1">
    <property type="nucleotide sequence ID" value="NZ_SSOD01000015.1"/>
</dbReference>
<name>A0A4S4AHB0_9RHOO</name>
<dbReference type="PANTHER" id="PTHR12338">
    <property type="entry name" value="AUTOTRANSPORTER"/>
    <property type="match status" value="1"/>
</dbReference>
<dbReference type="SUPFAM" id="SSF51126">
    <property type="entry name" value="Pectin lyase-like"/>
    <property type="match status" value="1"/>
</dbReference>
<dbReference type="EMBL" id="SSOD01000015">
    <property type="protein sequence ID" value="THF58668.1"/>
    <property type="molecule type" value="Genomic_DNA"/>
</dbReference>
<dbReference type="InterPro" id="IPR021026">
    <property type="entry name" value="Filamn_hemagglutn_DUF3739"/>
</dbReference>
<sequence length="4641" mass="473696">MCPIAAAITAALLSAGTPAAHAQQAFSAAWFAAKSANQATATATGLLPNGLRAGTLTGPVQQSAAARERLQTSIATLNTAAQAIALQQALQAQARQAALLRPSSVPDGLGEGGLKIDDNELTKGWSNANAPTQTVAAGKTTVTIEQTGDKAVLNWETFNVGRNTTVNFDQQGNRSWIALNKVNDPGTAPSTVLGRINADGQVWVINRNGILFGAGSQVNVGALVAAALPVHLPLFESGTLYDNPDSRFTFSAYAQTAGEQGTAAFDPPAATAASQTAQVVVEAGASIATKTPVGESGGRVVLIGPEVRNAGIILTPDGQTILAAGQQVGLLPHDSNDPSLRGLDVYIGSVLAPEVGIDAPDVALAASDVRTGVATNTGLIRAERGNITMAGAQVNQNGVVHATTSATFNGRVDLLAGYGAYTYRDESVGASYFVRQESGLVQLGQDSLTLVLPELDSVERVVGQALSLNSQVNLTGEAIHLGGNATILAPSADVTLRAGNFGYSSGSANKEGFYFNDGQIYLDAGASIQVFGSIVSANAADNVILVELRGAEFADSPLQRNGPLHGKKVYVDIRQLGVREDGTVWIGTPLADVSGYAGLVERGVGELTIDGGTVTLNAGASVVLQEGSWLDVSNGWVEYAGGPIRTTRLVGADGLMYDMSRATADRLYAGIYGGFTEEHARWGVSQDWMSPVLNLPVYEPGYTHGGAGGVVSVRAPRAVLGGEVRGAVIVGERQREARPDNSALELLLFTPADVQGKHFIAPPVTQEVIIQSGMAAQSIAAFEQGSYALDPATPILFAPDVLSSGGVGRLTIDSGNGDIRVLSAIEGPAGGELHLIGRNVEFAADVNLAGGVISAKAEHLPPRMPEWDFEGGTANYSTPEMLDGRGLVRVGEGVVLTTAGLLVDDADTDALTRPLALDGGRISLTGYRTVLAEGSVLDVSGGGHVDIQRRQSGGRGGEILISAGQSVVVQSSVDVDPGWGLGRLVMDGMLRGFGVLVAGAETAERGGSLAIKAPSVHSGVGGASVLIGGGEAPTDPNALWLQPDFFSQGGFAHFSLSSAGHQEIAEGTIIDPVIGSHRLVPAGGGSFGMEQVVLDPLMRSPFSLEFQAKSFQHGASSVRGDVVLGAGAGIHARPTLDGVGRVLLGGEAARILGSINAPGGDISIVSSASRSWEGMTMVDIGPESVLSAAGAVIPTFNALGLDTGRVLDGGSITISGAFVIESGAVLDVSGASAVFDVPAQGGQFTGNPWQPLRVDGDAGDITFKGSWHMLSLGTLKGAAQGSGKGGTLTVSSERHIEPPAGEHQGVLLNVVQSLAPDTDVGGPSTQLIHTTPGQLDRGVFAADSFLEGGFDTLVLDGSVHFSGPVEITARGGILAGDHKDPLKSGLISADSSVMLNAPHVRLGRSLESMLASPEPSAISAPGVASSHGPGAITVHAAELIDLGPVALQGIGTVDLHVAHDLRGYGTFEATGGIVVTAGQVYPASAVNFTLAARNPASGSGSVTFRSSGAARSLPLSAGGKLNVFAETIHQAGVLRAPFGEINLGSTGTSVSGYAIPPTTLLTLGAGSVTSVSGVDPVTGEGLTLPYGMMLDDKTWIDPFGVDITISGPVQKTINLAGATVEVGEGALVDLSGGGDLVAHNWVPGLGGSRDILASSASFAILPAYQADHAPLVFTAADQSVVGTAPSWQAGWSSDGLAVGDRVWLDVGNGLPAGYYMLLPARYALLPGAFLVTPKGGSALSGFGPTAQPDGSVVASGWRDNALTGSRDALPGVFEVASREVVLKRARYDAYSASRDLPALARTLDAVPSRMPVDAGHLVIQATAAMTLRGALRMDVPEGGSGGLVDIGSSTDIVINDAGTGAQEGLLYLSAGDLSGLGAESLLIGGIRRATSDGVAVDVTSAKVTLANSGASVLHGSELILVASDALTLEDGAAIAQRGALSGAAETLIIGDAQTPGSGNGALARVSSDTGARTSRHGVASGASGDLVVGNVSLSGAGVILDSTGMADLDSDMRLVADALSLGGGRISLQFDDAGALQTSDGIVLSSSVVKGIQSQVGMLTLQSYSTIDFYGTGSIGELDGEGRPSVAGLGLSAAALRGFNAGGGEVTVNARTVAIDNLADNVEDGTALRSAGVAAGRLVLNTERIEVGEGHFDISGYAAVELKAREGMLFAGEGGLNAQGDLTVSAPLLTAATAADQSLAAGGKLTILPRGDAAAGIGSGIGARLTLAGEDVEIASRFYLPSGALTVRAGNDLVVADGGELNVTGVGAVYADQIRYTNAGTITLEAEEGVVEVRRGGLIDVSASPYAGDAGTLTVRATGLDRGAFILDGSARGTAANGKSGQFSLDAQRQAALGAINAALNSEGGFAQGRSFRVRTGDVRVDGQANQARTFIVSADQGAVRVSGRIDASGETGGRIELYGHDGVALENGAVLTAAAERFDAAGKGGSVLIEAGGARLVGGSLRAGEGWVDIGAGSLIDLSVAGGPGGTLHVRAPQIDAAGTPIPTQTSMTGTIAAGSDLAVRPIAGEIRNAASIVAEGFQIFDLTDNGSGGGVIDVNARNAIRNNGLAFTAHTPDIVTRLLAGNAGLAPVFHLRPGAELSARSQTPVTLAQAGDRLSIAAGNALRFPGGLGADNSVAFTRAGTLHRADGSTQAFVAGQNVAIGASDAVTLERGGELVVSASASAVQAVMVGGGTAELASDTALQVSVEELGAALELQGPGSIVQFAGNRSFEFKAGDPEAVIRLTNAATLRNGSAQILHASGATILNNGRSILLGEGDSLVLTSANSAVSNGVAPGIVVELTDAQQITFHPNTTTAVDVGAGDTLAFARAGVSVHSATPFTVDGVTAALDPATGLYTAGSLAANAPVQLASGGTATWSVPRAVADGPLTYTAAAPGHRARVALRGLDGTSDPSAPAYTLDRNSRIVGLPYSDNILNGTYRIEGDNTRQQVTVAGASQFSVPAGTRLTAISSGATLQSSAGNTLTWTEGAGGPMSLGFAGTAGQTYAVNVTGAARAQLQSRPQDITLPDSGATGAGNWDLAVWRYGPGVDPFTPGSGEPGVLTLRAPGNVILRASISDGFTQASAGGYGWPYDNLGYYREAAGTLQPNAHPLWQWVLLPAGAESWSYRITAGADLDSVRHGDVVPLERMADEYGSLQLGVPSTSPERSNVSNNFTLTRAEYQTIRTGSGDISIAATRDVKLLNQFATIYTAGSQVADSQGSRTVVTSGGAISIPAGLPLQLPDSKALAASERVTIIADQDGTITRTVLIGAVDARQNTPLLNNAQLNVKLEAEVNGLPIGTVITLPAGTEGLPHGAEMGRITGIVGDVPLHGHSQGMPSLLATDNIVTVSGQGGAYGANISFNGAGSIDGIAAGALITLGNLRSGAGTGAADLDAVLSGYLESTAGGVMTVYGNSSTSQPVTLAFEAGRLPDAPVPDGSTGIARVTFRFNDTAKLATVRSSGATSFVNIPAGIYRTHSAAAATQVYLPAASSITVDSGNGGIRTVATLAGEAYIPVSIRQPLEAGVAATLAPGSVVRLDADGQAVFQRPSGKAIDVLQPFGTDSALYAFDRPNTAYAMSRFPGSGVTASNNWYGTLGGQGTASASNPNQGLFVPNYLPQWSEGGGNVSITAQNDIIHQVRTAGEWKDDTNLQLPVNWLYRRSAVENGRFVAGGNGDIASTAWWVDFSNFFEGVGALGGGNVTLIAGRDVKNVDAVAPTNAWMPYQTLHLDEHGRIVSSDDRASSQPLFEYGGGDVTVLAGRDINAGVYYVERGDGVLAAGRDITTNERRTPRLTNHFLSPSPDPAQWLPTQLMMGKGGLTISAVGDVRIGAVTNPFLLPQGIQNSFYNRAYFLTYADTSAVSVSSLTGSVTVEGYMSDGIRGLESGGSLAQYFQNILAFPTSNMATAQGAQASYRRSWLRLSQTDDTLDSDQLRVATSLMPANLALTAFTGDIDLLGVINLAPAPEGSLDILARGSVDGYQRTGLYIQLNPDHGSRYVTATINVSDADPALLPSVWSPLSIYSDGLPRRMTVRTAPSFSSLNRLFDESGATRGANASALVRKNLHDSDLLHLHDPEPVRVYAGEGDISGLTLYSPKETRLIAGNDIGDVALYLQNLHDDDVSMIVAGRDIVAYNPATPARNVALAAADSTKLSDNFVRDARQIPLSGDIFVSGPGTLEIAAGRNLDLGGKTTDAAQTARNNAQGAALGVISLGNQRNPWLPEGRGADVVLASGLGGLDLSADAAADLPGFAALYLDPANLADPAAALEDQPGKVARTYEAELLEWLGERFGYAGSAEDALTYFRALPAEQQSVFLAAIYFQELKLSGREYNDPDSRRFQSYLRGRQAIAALFPDGGGEPWGDISLAARRVVRSDAGGSVMLLAPNGGVDVGIARGGEANPLDEGIMTLRGGDISIYARDSVEVGDSRIFTFQGGDILIWSMRGNIAAGHGSKTLKAVPPARFLIDPSTGLVLQDISGLATGSGIGTLQTLPDAPPGDVDLIAPEGYVDAGDAGIRVSGNVNIAALKVLNIDNIQVQGEATGLPVAVSVNVGALTSASAAASSASQAAQDMAKNQNRQARPSVISVQVLGFGSDPAASRTVPEPVNLQSAYRPGSAVQILGDAHLDEVARSQLTAEERRTLGL</sequence>
<proteinExistence type="predicted"/>
<protein>
    <submittedName>
        <fullName evidence="3">Filamentous hemagglutinin N-terminal domain-containing protein</fullName>
    </submittedName>
</protein>
<dbReference type="OrthoDB" id="218680at2"/>
<dbReference type="PANTHER" id="PTHR12338:SF5">
    <property type="entry name" value="ANTIGEN 43-RELATED"/>
    <property type="match status" value="1"/>
</dbReference>
<dbReference type="Gene3D" id="2.160.20.10">
    <property type="entry name" value="Single-stranded right-handed beta-helix, Pectin lyase-like"/>
    <property type="match status" value="2"/>
</dbReference>
<evidence type="ECO:0000313" key="3">
    <source>
        <dbReference type="EMBL" id="THF58668.1"/>
    </source>
</evidence>
<gene>
    <name evidence="3" type="ORF">E6O51_16905</name>
</gene>
<dbReference type="InterPro" id="IPR008638">
    <property type="entry name" value="FhaB/CdiA-like_TPS"/>
</dbReference>
<dbReference type="InterPro" id="IPR011050">
    <property type="entry name" value="Pectin_lyase_fold/virulence"/>
</dbReference>
<dbReference type="NCBIfam" id="TIGR01901">
    <property type="entry name" value="adhes_NPXG"/>
    <property type="match status" value="1"/>
</dbReference>
<feature type="domain" description="Filamentous haemagglutinin FhaB/tRNA nuclease CdiA-like TPS" evidence="2">
    <location>
        <begin position="118"/>
        <end position="234"/>
    </location>
</feature>